<reference evidence="1" key="1">
    <citation type="submission" date="2016-08" db="EMBL/GenBank/DDBJ databases">
        <authorList>
            <person name="Ngugi D.K."/>
            <person name="Miyake S."/>
            <person name="Stingl U."/>
        </authorList>
    </citation>
    <scope>NUCLEOTIDE SEQUENCE</scope>
    <source>
        <strain evidence="1">SCG-D08WGA-EpuloA1</strain>
    </source>
</reference>
<evidence type="ECO:0000313" key="2">
    <source>
        <dbReference type="Proteomes" id="UP000188637"/>
    </source>
</evidence>
<gene>
    <name evidence="1" type="ORF">AN640_00160</name>
</gene>
<keyword evidence="2" id="KW-1185">Reference proteome</keyword>
<organism evidence="1 2">
    <name type="scientific">Candidatus Epulonipiscium fishelsonii</name>
    <dbReference type="NCBI Taxonomy" id="77094"/>
    <lineage>
        <taxon>Bacteria</taxon>
        <taxon>Bacillati</taxon>
        <taxon>Bacillota</taxon>
        <taxon>Clostridia</taxon>
        <taxon>Lachnospirales</taxon>
        <taxon>Lachnospiraceae</taxon>
        <taxon>Candidatus Epulonipiscium</taxon>
    </lineage>
</organism>
<sequence>MERKALGQQIKIIFSVVVILLILSNSLLQLMSGLNLRLNIYKTTIENNAEISLGYLNGWIVDRTGFVRTIALELSNREFIHDLKSLNDYLELQNYAKTTKDLMYFASEKGDFIDHTGWIPEEDYDATQRIWYQQALVTDGCYITDPYLDADTGGQVITVSHKVTDPNGNLLGVLAMDIYMTTLTELVKEMSTEKGIYITVINQNNDIMLHPSEEFKPTENEVTNLLDTNVDYNRLLSEPENKILTIKDSFDKDTYALYLNIPDTTWKVISHYQTSYLVQELFIQCLSSLSFIIGGIIIIFIAIKVVISKYITPINLVMEAFDEIKNGHLNVDISHIPTPSQETYNLVSSLDILSKTMSSYINEISNVLGSFSRGDFTASTAQTYIGDFGAIKTSLLGITEMLNNLITSTKLSTSSVNHAATNISKTAEDLAALTVDQVQLITDFKQDTVGVTHDIINIIEDIDKNYKIANNMDEIVQESKVIGADLVEAMKIIGVSIKEMVEVIKSIEIIAGKTNLLALNAAIEAARAGESGKGFAIVATEIRDLSIKTSDILNDIYDMINENLNSLTEGEKMVELTSSAIDNIGHVSEQTRENSKQVLENALKQKEALNRISLRAEELQEKISKNSTIFQENVSVSQELASQSETLKSQIDTFII</sequence>
<dbReference type="Proteomes" id="UP000188637">
    <property type="component" value="Unassembled WGS sequence"/>
</dbReference>
<protein>
    <submittedName>
        <fullName evidence="1">Uncharacterized protein</fullName>
    </submittedName>
</protein>
<evidence type="ECO:0000313" key="1">
    <source>
        <dbReference type="EMBL" id="ONI44320.1"/>
    </source>
</evidence>
<proteinExistence type="predicted"/>
<name>A0ACC8XI30_9FIRM</name>
<dbReference type="EMBL" id="LJHD01000112">
    <property type="protein sequence ID" value="ONI44320.1"/>
    <property type="molecule type" value="Genomic_DNA"/>
</dbReference>
<comment type="caution">
    <text evidence="1">The sequence shown here is derived from an EMBL/GenBank/DDBJ whole genome shotgun (WGS) entry which is preliminary data.</text>
</comment>
<accession>A0ACC8XI30</accession>